<name>A0ABW6ZGB6_9HYPH</name>
<dbReference type="InterPro" id="IPR036148">
    <property type="entry name" value="MmgE/PrpD_sf"/>
</dbReference>
<accession>A0ABW6ZGB6</accession>
<feature type="domain" description="MmgE/PrpD N-terminal" evidence="2">
    <location>
        <begin position="6"/>
        <end position="244"/>
    </location>
</feature>
<keyword evidence="5" id="KW-1185">Reference proteome</keyword>
<dbReference type="InterPro" id="IPR042183">
    <property type="entry name" value="MmgE/PrpD_sf_1"/>
</dbReference>
<dbReference type="InterPro" id="IPR045337">
    <property type="entry name" value="MmgE_PrpD_C"/>
</dbReference>
<comment type="caution">
    <text evidence="4">The sequence shown here is derived from an EMBL/GenBank/DDBJ whole genome shotgun (WGS) entry which is preliminary data.</text>
</comment>
<reference evidence="4 5" key="1">
    <citation type="submission" date="2024-02" db="EMBL/GenBank/DDBJ databases">
        <title>Expansion and revision of Xanthobacter and proposal of Roseixanthobacter gen. nov.</title>
        <authorList>
            <person name="Soltysiak M.P.M."/>
            <person name="Jalihal A."/>
            <person name="Ory A."/>
            <person name="Chrisophersen C."/>
            <person name="Lee A.D."/>
            <person name="Boulton J."/>
            <person name="Springer M."/>
        </authorList>
    </citation>
    <scope>NUCLEOTIDE SEQUENCE [LARGE SCALE GENOMIC DNA]</scope>
    <source>
        <strain evidence="4 5">CB5</strain>
    </source>
</reference>
<dbReference type="RefSeq" id="WP_394007613.1">
    <property type="nucleotide sequence ID" value="NZ_JBAFUR010000002.1"/>
</dbReference>
<dbReference type="InterPro" id="IPR045336">
    <property type="entry name" value="MmgE_PrpD_N"/>
</dbReference>
<dbReference type="Gene3D" id="1.10.4100.10">
    <property type="entry name" value="2-methylcitrate dehydratase PrpD"/>
    <property type="match status" value="1"/>
</dbReference>
<protein>
    <submittedName>
        <fullName evidence="4">MmgE/PrpD family protein</fullName>
    </submittedName>
</protein>
<dbReference type="SUPFAM" id="SSF103378">
    <property type="entry name" value="2-methylcitrate dehydratase PrpD"/>
    <property type="match status" value="1"/>
</dbReference>
<dbReference type="PANTHER" id="PTHR16943">
    <property type="entry name" value="2-METHYLCITRATE DEHYDRATASE-RELATED"/>
    <property type="match status" value="1"/>
</dbReference>
<evidence type="ECO:0000313" key="5">
    <source>
        <dbReference type="Proteomes" id="UP001604043"/>
    </source>
</evidence>
<evidence type="ECO:0000256" key="1">
    <source>
        <dbReference type="ARBA" id="ARBA00006174"/>
    </source>
</evidence>
<dbReference type="InterPro" id="IPR042188">
    <property type="entry name" value="MmgE/PrpD_sf_2"/>
</dbReference>
<dbReference type="InterPro" id="IPR005656">
    <property type="entry name" value="MmgE_PrpD"/>
</dbReference>
<dbReference type="EMBL" id="JBAFUR010000002">
    <property type="protein sequence ID" value="MFG1252865.1"/>
    <property type="molecule type" value="Genomic_DNA"/>
</dbReference>
<dbReference type="Pfam" id="PF03972">
    <property type="entry name" value="MmgE_PrpD_N"/>
    <property type="match status" value="1"/>
</dbReference>
<evidence type="ECO:0000259" key="2">
    <source>
        <dbReference type="Pfam" id="PF03972"/>
    </source>
</evidence>
<organism evidence="4 5">
    <name type="scientific">Xanthobacter aminoxidans</name>
    <dbReference type="NCBI Taxonomy" id="186280"/>
    <lineage>
        <taxon>Bacteria</taxon>
        <taxon>Pseudomonadati</taxon>
        <taxon>Pseudomonadota</taxon>
        <taxon>Alphaproteobacteria</taxon>
        <taxon>Hyphomicrobiales</taxon>
        <taxon>Xanthobacteraceae</taxon>
        <taxon>Xanthobacter</taxon>
    </lineage>
</organism>
<dbReference type="PANTHER" id="PTHR16943:SF8">
    <property type="entry name" value="2-METHYLCITRATE DEHYDRATASE"/>
    <property type="match status" value="1"/>
</dbReference>
<sequence>MDAIRHFSNHVLDVRLKDLPDIVVTSAKTFVLDSIGVGIAGSTGQWAPELAACAPAWGTGEDARVFGRAGRYPDALAALMNAYQIHNCEFDCLHEKAVVHAMTAVLPAALATAERLGGVAGPQLLEAVIAGVDIACAIGLGGTRPMKFFRPGVAGGFGATAAAGKLLGFDAATLQNAFGTTFAQSCGSMQAHEEGTMLLALQVGFNTRNALHACALAAKGLRAPQEVLEGRFGYYALFEDGSDLGPVVESFGKVWRIAELAQKPFPSGRATHGALEAIAGLMARHAFGADDVETVLIRLTPVARTLVGRLPRDDMAANYARLCMAYCAARMLGGGRLDMEDFTAQALADGKSRHLASRVKIEALDTASTDAFAPAEVEIALKDGRTLSQTVAHILGHPLKPLPREAHLEKFRRNCRLSATPLSPVAAEQMIAAVDELERVPDVGILMDLAAASS</sequence>
<dbReference type="Pfam" id="PF19305">
    <property type="entry name" value="MmgE_PrpD_C"/>
    <property type="match status" value="1"/>
</dbReference>
<feature type="domain" description="MmgE/PrpD C-terminal" evidence="3">
    <location>
        <begin position="265"/>
        <end position="418"/>
    </location>
</feature>
<evidence type="ECO:0000259" key="3">
    <source>
        <dbReference type="Pfam" id="PF19305"/>
    </source>
</evidence>
<dbReference type="Gene3D" id="3.30.1330.120">
    <property type="entry name" value="2-methylcitrate dehydratase PrpD"/>
    <property type="match status" value="1"/>
</dbReference>
<dbReference type="Proteomes" id="UP001604043">
    <property type="component" value="Unassembled WGS sequence"/>
</dbReference>
<evidence type="ECO:0000313" key="4">
    <source>
        <dbReference type="EMBL" id="MFG1252865.1"/>
    </source>
</evidence>
<comment type="similarity">
    <text evidence="1">Belongs to the PrpD family.</text>
</comment>
<gene>
    <name evidence="4" type="ORF">V5F30_11690</name>
</gene>
<proteinExistence type="inferred from homology"/>